<dbReference type="OrthoDB" id="5148315at2"/>
<keyword evidence="2" id="KW-1185">Reference proteome</keyword>
<dbReference type="EMBL" id="QUAB01000032">
    <property type="protein sequence ID" value="REJ06736.1"/>
    <property type="molecule type" value="Genomic_DNA"/>
</dbReference>
<sequence>MRYLVLSADYMDPNLRDDESGSEFDVDVVNEVSPSLAADIVEWNNSYQAVIPMDLAARVAAADLIGQLDGRGLDLAGRIEEELRPARVHYYSEGLLKSLP</sequence>
<evidence type="ECO:0000313" key="1">
    <source>
        <dbReference type="EMBL" id="REJ06736.1"/>
    </source>
</evidence>
<name>A0A371NVS5_9MICO</name>
<organism evidence="1 2">
    <name type="scientific">Microbacterium bovistercoris</name>
    <dbReference type="NCBI Taxonomy" id="2293570"/>
    <lineage>
        <taxon>Bacteria</taxon>
        <taxon>Bacillati</taxon>
        <taxon>Actinomycetota</taxon>
        <taxon>Actinomycetes</taxon>
        <taxon>Micrococcales</taxon>
        <taxon>Microbacteriaceae</taxon>
        <taxon>Microbacterium</taxon>
    </lineage>
</organism>
<evidence type="ECO:0000313" key="2">
    <source>
        <dbReference type="Proteomes" id="UP000262172"/>
    </source>
</evidence>
<accession>A0A371NVS5</accession>
<comment type="caution">
    <text evidence="1">The sequence shown here is derived from an EMBL/GenBank/DDBJ whole genome shotgun (WGS) entry which is preliminary data.</text>
</comment>
<protein>
    <submittedName>
        <fullName evidence="1">Uncharacterized protein</fullName>
    </submittedName>
</protein>
<proteinExistence type="predicted"/>
<reference evidence="1 2" key="1">
    <citation type="submission" date="2018-08" db="EMBL/GenBank/DDBJ databases">
        <title>Isolation, diversity and antifungal activity of Actinobacteria from cow dung.</title>
        <authorList>
            <person name="Ling L."/>
        </authorList>
    </citation>
    <scope>NUCLEOTIDE SEQUENCE [LARGE SCALE GENOMIC DNA]</scope>
    <source>
        <strain evidence="1 2">NEAU-LLE</strain>
    </source>
</reference>
<dbReference type="RefSeq" id="WP_116241267.1">
    <property type="nucleotide sequence ID" value="NZ_QUAB01000032.1"/>
</dbReference>
<dbReference type="AlphaFoldDB" id="A0A371NVS5"/>
<dbReference type="Proteomes" id="UP000262172">
    <property type="component" value="Unassembled WGS sequence"/>
</dbReference>
<gene>
    <name evidence="1" type="ORF">DY023_05110</name>
</gene>